<accession>A0A6I3KMB3</accession>
<feature type="transmembrane region" description="Helical" evidence="1">
    <location>
        <begin position="6"/>
        <end position="29"/>
    </location>
</feature>
<gene>
    <name evidence="2" type="ORF">GIW81_05825</name>
</gene>
<proteinExistence type="predicted"/>
<keyword evidence="1" id="KW-0472">Membrane</keyword>
<dbReference type="RefSeq" id="WP_154738351.1">
    <property type="nucleotide sequence ID" value="NZ_WMBQ01000001.1"/>
</dbReference>
<dbReference type="EMBL" id="WMBQ01000001">
    <property type="protein sequence ID" value="MTD93851.1"/>
    <property type="molecule type" value="Genomic_DNA"/>
</dbReference>
<reference evidence="2 3" key="1">
    <citation type="submission" date="2019-11" db="EMBL/GenBank/DDBJ databases">
        <title>Identification of a novel strain.</title>
        <authorList>
            <person name="Xu Q."/>
            <person name="Wang G."/>
        </authorList>
    </citation>
    <scope>NUCLEOTIDE SEQUENCE [LARGE SCALE GENOMIC DNA]</scope>
    <source>
        <strain evidence="3">xq</strain>
    </source>
</reference>
<name>A0A6I3KMB3_9HYPH</name>
<sequence length="103" mass="10981">MKVIRIILYIFGGLFLALVGLFAYFAIFVDPYTMSSAPPSIAQTMSVGGKTVHMITKGPASYSATNEGNDILINGKKLDLSGGDEFTVEINADGTTHLRPGKP</sequence>
<comment type="caution">
    <text evidence="2">The sequence shown here is derived from an EMBL/GenBank/DDBJ whole genome shotgun (WGS) entry which is preliminary data.</text>
</comment>
<protein>
    <submittedName>
        <fullName evidence="2">Uncharacterized protein</fullName>
    </submittedName>
</protein>
<dbReference type="AlphaFoldDB" id="A0A6I3KMB3"/>
<organism evidence="2 3">
    <name type="scientific">Hyphomicrobium album</name>
    <dbReference type="NCBI Taxonomy" id="2665159"/>
    <lineage>
        <taxon>Bacteria</taxon>
        <taxon>Pseudomonadati</taxon>
        <taxon>Pseudomonadota</taxon>
        <taxon>Alphaproteobacteria</taxon>
        <taxon>Hyphomicrobiales</taxon>
        <taxon>Hyphomicrobiaceae</taxon>
        <taxon>Hyphomicrobium</taxon>
    </lineage>
</organism>
<evidence type="ECO:0000313" key="2">
    <source>
        <dbReference type="EMBL" id="MTD93851.1"/>
    </source>
</evidence>
<evidence type="ECO:0000256" key="1">
    <source>
        <dbReference type="SAM" id="Phobius"/>
    </source>
</evidence>
<dbReference type="Proteomes" id="UP000440694">
    <property type="component" value="Unassembled WGS sequence"/>
</dbReference>
<evidence type="ECO:0000313" key="3">
    <source>
        <dbReference type="Proteomes" id="UP000440694"/>
    </source>
</evidence>
<keyword evidence="1" id="KW-1133">Transmembrane helix</keyword>
<keyword evidence="3" id="KW-1185">Reference proteome</keyword>
<keyword evidence="1" id="KW-0812">Transmembrane</keyword>